<evidence type="ECO:0000256" key="2">
    <source>
        <dbReference type="ARBA" id="ARBA00022741"/>
    </source>
</evidence>
<dbReference type="Gene3D" id="1.10.8.60">
    <property type="match status" value="1"/>
</dbReference>
<keyword evidence="3" id="KW-0067">ATP-binding</keyword>
<dbReference type="FunFam" id="1.10.8.60:FF:000025">
    <property type="entry name" value="Katanin p60 ATPase-containing subunit A1"/>
    <property type="match status" value="1"/>
</dbReference>
<name>A0A5E4QMD7_9NEOP</name>
<dbReference type="Proteomes" id="UP000324832">
    <property type="component" value="Unassembled WGS sequence"/>
</dbReference>
<dbReference type="Pfam" id="PF09336">
    <property type="entry name" value="Vps4_C"/>
    <property type="match status" value="1"/>
</dbReference>
<evidence type="ECO:0000313" key="6">
    <source>
        <dbReference type="EMBL" id="VVC98828.1"/>
    </source>
</evidence>
<evidence type="ECO:0000256" key="1">
    <source>
        <dbReference type="ARBA" id="ARBA00006914"/>
    </source>
</evidence>
<evidence type="ECO:0008006" key="8">
    <source>
        <dbReference type="Google" id="ProtNLM"/>
    </source>
</evidence>
<evidence type="ECO:0000259" key="4">
    <source>
        <dbReference type="Pfam" id="PF09336"/>
    </source>
</evidence>
<dbReference type="GO" id="GO:0005524">
    <property type="term" value="F:ATP binding"/>
    <property type="evidence" value="ECO:0007669"/>
    <property type="project" value="UniProtKB-KW"/>
</dbReference>
<dbReference type="GO" id="GO:0016887">
    <property type="term" value="F:ATP hydrolysis activity"/>
    <property type="evidence" value="ECO:0007669"/>
    <property type="project" value="TreeGrafter"/>
</dbReference>
<proteinExistence type="inferred from homology"/>
<gene>
    <name evidence="6" type="ORF">LSINAPIS_LOCUS9838</name>
</gene>
<accession>A0A5E4QMD7</accession>
<dbReference type="Pfam" id="PF17862">
    <property type="entry name" value="AAA_lid_3"/>
    <property type="match status" value="1"/>
</dbReference>
<dbReference type="PANTHER" id="PTHR23074:SF152">
    <property type="entry name" value="KATANIN P60 ATPASE-CONTAINING SUBUNIT A1"/>
    <property type="match status" value="1"/>
</dbReference>
<comment type="similarity">
    <text evidence="1">Belongs to the AAA ATPase family.</text>
</comment>
<feature type="domain" description="AAA ATPase AAA+ lid" evidence="5">
    <location>
        <begin position="19"/>
        <end position="59"/>
    </location>
</feature>
<dbReference type="InterPro" id="IPR015415">
    <property type="entry name" value="Spast_Vps4_C"/>
</dbReference>
<feature type="non-terminal residue" evidence="6">
    <location>
        <position position="1"/>
    </location>
</feature>
<feature type="domain" description="Spastin/Vps4 C-terminal" evidence="4">
    <location>
        <begin position="69"/>
        <end position="105"/>
    </location>
</feature>
<dbReference type="InterPro" id="IPR027417">
    <property type="entry name" value="P-loop_NTPase"/>
</dbReference>
<evidence type="ECO:0000256" key="3">
    <source>
        <dbReference type="ARBA" id="ARBA00022840"/>
    </source>
</evidence>
<organism evidence="6 7">
    <name type="scientific">Leptidea sinapis</name>
    <dbReference type="NCBI Taxonomy" id="189913"/>
    <lineage>
        <taxon>Eukaryota</taxon>
        <taxon>Metazoa</taxon>
        <taxon>Ecdysozoa</taxon>
        <taxon>Arthropoda</taxon>
        <taxon>Hexapoda</taxon>
        <taxon>Insecta</taxon>
        <taxon>Pterygota</taxon>
        <taxon>Neoptera</taxon>
        <taxon>Endopterygota</taxon>
        <taxon>Lepidoptera</taxon>
        <taxon>Glossata</taxon>
        <taxon>Ditrysia</taxon>
        <taxon>Papilionoidea</taxon>
        <taxon>Pieridae</taxon>
        <taxon>Dismorphiinae</taxon>
        <taxon>Leptidea</taxon>
    </lineage>
</organism>
<reference evidence="6 7" key="1">
    <citation type="submission" date="2017-07" db="EMBL/GenBank/DDBJ databases">
        <authorList>
            <person name="Talla V."/>
            <person name="Backstrom N."/>
        </authorList>
    </citation>
    <scope>NUCLEOTIDE SEQUENCE [LARGE SCALE GENOMIC DNA]</scope>
</reference>
<dbReference type="InterPro" id="IPR041569">
    <property type="entry name" value="AAA_lid_3"/>
</dbReference>
<dbReference type="GO" id="GO:0015630">
    <property type="term" value="C:microtubule cytoskeleton"/>
    <property type="evidence" value="ECO:0007669"/>
    <property type="project" value="TreeGrafter"/>
</dbReference>
<dbReference type="PANTHER" id="PTHR23074">
    <property type="entry name" value="AAA DOMAIN-CONTAINING"/>
    <property type="match status" value="1"/>
</dbReference>
<dbReference type="SUPFAM" id="SSF52540">
    <property type="entry name" value="P-loop containing nucleoside triphosphate hydrolases"/>
    <property type="match status" value="1"/>
</dbReference>
<dbReference type="GO" id="GO:0051013">
    <property type="term" value="P:microtubule severing"/>
    <property type="evidence" value="ECO:0007669"/>
    <property type="project" value="TreeGrafter"/>
</dbReference>
<evidence type="ECO:0000313" key="7">
    <source>
        <dbReference type="Proteomes" id="UP000324832"/>
    </source>
</evidence>
<sequence>STRVKLLKLCLREVALADDVKLPELAVKLDGYSGSDICNLCRDAAMMTMRRKISGKSPEQIRRLKRSELEAPVSMLDLESAADKTKRTVTQADVTRYNTWIQKYGCS</sequence>
<evidence type="ECO:0000259" key="5">
    <source>
        <dbReference type="Pfam" id="PF17862"/>
    </source>
</evidence>
<dbReference type="AlphaFoldDB" id="A0A5E4QMD7"/>
<protein>
    <recommendedName>
        <fullName evidence="8">AAA ATPase AAA+ lid domain-containing protein</fullName>
    </recommendedName>
</protein>
<dbReference type="InterPro" id="IPR050304">
    <property type="entry name" value="MT-severing_AAA_ATPase"/>
</dbReference>
<dbReference type="EMBL" id="FZQP02003812">
    <property type="protein sequence ID" value="VVC98828.1"/>
    <property type="molecule type" value="Genomic_DNA"/>
</dbReference>
<keyword evidence="7" id="KW-1185">Reference proteome</keyword>
<keyword evidence="2" id="KW-0547">Nucleotide-binding</keyword>